<accession>A0A8C9QLZ6</accession>
<dbReference type="Ensembl" id="ENSSDAT00000027775.1">
    <property type="protein sequence ID" value="ENSSDAP00000024274.1"/>
    <property type="gene ID" value="ENSSDAG00000022124.1"/>
</dbReference>
<evidence type="ECO:0000313" key="1">
    <source>
        <dbReference type="Ensembl" id="ENSSDAP00000024274.1"/>
    </source>
</evidence>
<reference evidence="1" key="2">
    <citation type="submission" date="2025-09" db="UniProtKB">
        <authorList>
            <consortium name="Ensembl"/>
        </authorList>
    </citation>
    <scope>IDENTIFICATION</scope>
</reference>
<dbReference type="GO" id="GO:0000049">
    <property type="term" value="F:tRNA binding"/>
    <property type="evidence" value="ECO:0007669"/>
    <property type="project" value="TreeGrafter"/>
</dbReference>
<dbReference type="InterPro" id="IPR029684">
    <property type="entry name" value="Schlafen"/>
</dbReference>
<reference evidence="1" key="1">
    <citation type="submission" date="2025-08" db="UniProtKB">
        <authorList>
            <consortium name="Ensembl"/>
        </authorList>
    </citation>
    <scope>IDENTIFICATION</scope>
</reference>
<dbReference type="PANTHER" id="PTHR12155">
    <property type="entry name" value="SCHLAFEN"/>
    <property type="match status" value="1"/>
</dbReference>
<dbReference type="Proteomes" id="UP000694422">
    <property type="component" value="Unplaced"/>
</dbReference>
<dbReference type="AlphaFoldDB" id="A0A8C9QLZ6"/>
<keyword evidence="2" id="KW-1185">Reference proteome</keyword>
<dbReference type="PANTHER" id="PTHR12155:SF43">
    <property type="entry name" value="SCHLAFEN FAMILY MEMBER 13"/>
    <property type="match status" value="1"/>
</dbReference>
<evidence type="ECO:0000313" key="2">
    <source>
        <dbReference type="Proteomes" id="UP000694422"/>
    </source>
</evidence>
<protein>
    <submittedName>
        <fullName evidence="1">Uncharacterized protein</fullName>
    </submittedName>
</protein>
<dbReference type="GO" id="GO:0051607">
    <property type="term" value="P:defense response to virus"/>
    <property type="evidence" value="ECO:0007669"/>
    <property type="project" value="TreeGrafter"/>
</dbReference>
<proteinExistence type="predicted"/>
<sequence>MEKHNSSLVEDLSHPDLVFNIGKVTLGERNRNKMQKTRREQERVNILKAACALLNSGGGVIQMEMANEDEQPVEIGLDLEEALRELIQSSDLQAFFEFKYQGKSSHFMDGE</sequence>
<organism evidence="1 2">
    <name type="scientific">Spermophilus dauricus</name>
    <name type="common">Daurian ground squirrel</name>
    <dbReference type="NCBI Taxonomy" id="99837"/>
    <lineage>
        <taxon>Eukaryota</taxon>
        <taxon>Metazoa</taxon>
        <taxon>Chordata</taxon>
        <taxon>Craniata</taxon>
        <taxon>Vertebrata</taxon>
        <taxon>Euteleostomi</taxon>
        <taxon>Mammalia</taxon>
        <taxon>Eutheria</taxon>
        <taxon>Euarchontoglires</taxon>
        <taxon>Glires</taxon>
        <taxon>Rodentia</taxon>
        <taxon>Sciuromorpha</taxon>
        <taxon>Sciuridae</taxon>
        <taxon>Xerinae</taxon>
        <taxon>Marmotini</taxon>
        <taxon>Spermophilus</taxon>
    </lineage>
</organism>
<name>A0A8C9QLZ6_SPEDA</name>